<dbReference type="AlphaFoldDB" id="A0A5M3VWY6"/>
<name>A0A5M3VWY6_9ACTN</name>
<dbReference type="EMBL" id="BLAD01000039">
    <property type="protein sequence ID" value="GER99280.1"/>
    <property type="molecule type" value="Genomic_DNA"/>
</dbReference>
<dbReference type="RefSeq" id="WP_155335683.1">
    <property type="nucleotide sequence ID" value="NZ_BAAABN010000093.1"/>
</dbReference>
<keyword evidence="1" id="KW-1133">Transmembrane helix</keyword>
<keyword evidence="1" id="KW-0472">Membrane</keyword>
<keyword evidence="1" id="KW-0812">Transmembrane</keyword>
<organism evidence="2 3">
    <name type="scientific">Acrocarpospora corrugata</name>
    <dbReference type="NCBI Taxonomy" id="35763"/>
    <lineage>
        <taxon>Bacteria</taxon>
        <taxon>Bacillati</taxon>
        <taxon>Actinomycetota</taxon>
        <taxon>Actinomycetes</taxon>
        <taxon>Streptosporangiales</taxon>
        <taxon>Streptosporangiaceae</taxon>
        <taxon>Acrocarpospora</taxon>
    </lineage>
</organism>
<keyword evidence="3" id="KW-1185">Reference proteome</keyword>
<proteinExistence type="predicted"/>
<protein>
    <submittedName>
        <fullName evidence="2">Uncharacterized protein</fullName>
    </submittedName>
</protein>
<evidence type="ECO:0000313" key="2">
    <source>
        <dbReference type="EMBL" id="GER99280.1"/>
    </source>
</evidence>
<reference evidence="2 3" key="1">
    <citation type="submission" date="2019-10" db="EMBL/GenBank/DDBJ databases">
        <title>Whole genome shotgun sequence of Acrocarpospora corrugata NBRC 13972.</title>
        <authorList>
            <person name="Ichikawa N."/>
            <person name="Kimura A."/>
            <person name="Kitahashi Y."/>
            <person name="Komaki H."/>
            <person name="Oguchi A."/>
        </authorList>
    </citation>
    <scope>NUCLEOTIDE SEQUENCE [LARGE SCALE GENOMIC DNA]</scope>
    <source>
        <strain evidence="2 3">NBRC 13972</strain>
    </source>
</reference>
<feature type="transmembrane region" description="Helical" evidence="1">
    <location>
        <begin position="43"/>
        <end position="65"/>
    </location>
</feature>
<evidence type="ECO:0000256" key="1">
    <source>
        <dbReference type="SAM" id="Phobius"/>
    </source>
</evidence>
<dbReference type="OrthoDB" id="3537271at2"/>
<accession>A0A5M3VWY6</accession>
<gene>
    <name evidence="2" type="ORF">Acor_13440</name>
</gene>
<dbReference type="Proteomes" id="UP000334990">
    <property type="component" value="Unassembled WGS sequence"/>
</dbReference>
<sequence>MDEDEIARLRGQLRELATEARPRPDSLDRSMERVREQRRVRRTALAGFAITALTVITISSVFAWAGEPKDSIISADSLPKPECAFMLPALVPGAADIRGIPSDVQEILACRYEAGATGATFTGSARIDGEEARDLAAAIRDGRVSENLRRRCPMPPGWEIWHFVHADGVTTLLVELGSCSLATDGQLAVDLPENRRMGLVDPSG</sequence>
<evidence type="ECO:0000313" key="3">
    <source>
        <dbReference type="Proteomes" id="UP000334990"/>
    </source>
</evidence>
<comment type="caution">
    <text evidence="2">The sequence shown here is derived from an EMBL/GenBank/DDBJ whole genome shotgun (WGS) entry which is preliminary data.</text>
</comment>